<reference evidence="2" key="1">
    <citation type="journal article" date="2023" name="Mol. Phylogenet. Evol.">
        <title>Genome-scale phylogeny and comparative genomics of the fungal order Sordariales.</title>
        <authorList>
            <person name="Hensen N."/>
            <person name="Bonometti L."/>
            <person name="Westerberg I."/>
            <person name="Brannstrom I.O."/>
            <person name="Guillou S."/>
            <person name="Cros-Aarteil S."/>
            <person name="Calhoun S."/>
            <person name="Haridas S."/>
            <person name="Kuo A."/>
            <person name="Mondo S."/>
            <person name="Pangilinan J."/>
            <person name="Riley R."/>
            <person name="LaButti K."/>
            <person name="Andreopoulos B."/>
            <person name="Lipzen A."/>
            <person name="Chen C."/>
            <person name="Yan M."/>
            <person name="Daum C."/>
            <person name="Ng V."/>
            <person name="Clum A."/>
            <person name="Steindorff A."/>
            <person name="Ohm R.A."/>
            <person name="Martin F."/>
            <person name="Silar P."/>
            <person name="Natvig D.O."/>
            <person name="Lalanne C."/>
            <person name="Gautier V."/>
            <person name="Ament-Velasquez S.L."/>
            <person name="Kruys A."/>
            <person name="Hutchinson M.I."/>
            <person name="Powell A.J."/>
            <person name="Barry K."/>
            <person name="Miller A.N."/>
            <person name="Grigoriev I.V."/>
            <person name="Debuchy R."/>
            <person name="Gladieux P."/>
            <person name="Hiltunen Thoren M."/>
            <person name="Johannesson H."/>
        </authorList>
    </citation>
    <scope>NUCLEOTIDE SEQUENCE</scope>
    <source>
        <strain evidence="2">CBS 757.83</strain>
    </source>
</reference>
<dbReference type="EMBL" id="MU863693">
    <property type="protein sequence ID" value="KAK4096849.1"/>
    <property type="molecule type" value="Genomic_DNA"/>
</dbReference>
<evidence type="ECO:0000313" key="2">
    <source>
        <dbReference type="EMBL" id="KAK4096849.1"/>
    </source>
</evidence>
<gene>
    <name evidence="2" type="ORF">N658DRAFT_501095</name>
</gene>
<dbReference type="AlphaFoldDB" id="A0AAN6PRX9"/>
<feature type="compositionally biased region" description="Low complexity" evidence="1">
    <location>
        <begin position="1"/>
        <end position="14"/>
    </location>
</feature>
<comment type="caution">
    <text evidence="2">The sequence shown here is derived from an EMBL/GenBank/DDBJ whole genome shotgun (WGS) entry which is preliminary data.</text>
</comment>
<accession>A0AAN6PRX9</accession>
<feature type="compositionally biased region" description="Basic and acidic residues" evidence="1">
    <location>
        <begin position="33"/>
        <end position="45"/>
    </location>
</feature>
<organism evidence="2 3">
    <name type="scientific">Parathielavia hyrcaniae</name>
    <dbReference type="NCBI Taxonomy" id="113614"/>
    <lineage>
        <taxon>Eukaryota</taxon>
        <taxon>Fungi</taxon>
        <taxon>Dikarya</taxon>
        <taxon>Ascomycota</taxon>
        <taxon>Pezizomycotina</taxon>
        <taxon>Sordariomycetes</taxon>
        <taxon>Sordariomycetidae</taxon>
        <taxon>Sordariales</taxon>
        <taxon>Chaetomiaceae</taxon>
        <taxon>Parathielavia</taxon>
    </lineage>
</organism>
<evidence type="ECO:0000256" key="1">
    <source>
        <dbReference type="SAM" id="MobiDB-lite"/>
    </source>
</evidence>
<feature type="region of interest" description="Disordered" evidence="1">
    <location>
        <begin position="1"/>
        <end position="67"/>
    </location>
</feature>
<proteinExistence type="predicted"/>
<sequence>MDTSQNNQQPTTNNARPPSSHSTASTTLAVKPDPAKDQPETEFHPKRYGYIDKVGAGNPDAKPKEKSKLGKLMSKFQNPVVKQSLAACEREKLEQERTGVRKN</sequence>
<protein>
    <submittedName>
        <fullName evidence="2">Uncharacterized protein</fullName>
    </submittedName>
</protein>
<evidence type="ECO:0000313" key="3">
    <source>
        <dbReference type="Proteomes" id="UP001305647"/>
    </source>
</evidence>
<name>A0AAN6PRX9_9PEZI</name>
<feature type="compositionally biased region" description="Polar residues" evidence="1">
    <location>
        <begin position="15"/>
        <end position="28"/>
    </location>
</feature>
<reference evidence="2" key="2">
    <citation type="submission" date="2023-05" db="EMBL/GenBank/DDBJ databases">
        <authorList>
            <consortium name="Lawrence Berkeley National Laboratory"/>
            <person name="Steindorff A."/>
            <person name="Hensen N."/>
            <person name="Bonometti L."/>
            <person name="Westerberg I."/>
            <person name="Brannstrom I.O."/>
            <person name="Guillou S."/>
            <person name="Cros-Aarteil S."/>
            <person name="Calhoun S."/>
            <person name="Haridas S."/>
            <person name="Kuo A."/>
            <person name="Mondo S."/>
            <person name="Pangilinan J."/>
            <person name="Riley R."/>
            <person name="Labutti K."/>
            <person name="Andreopoulos B."/>
            <person name="Lipzen A."/>
            <person name="Chen C."/>
            <person name="Yanf M."/>
            <person name="Daum C."/>
            <person name="Ng V."/>
            <person name="Clum A."/>
            <person name="Ohm R."/>
            <person name="Martin F."/>
            <person name="Silar P."/>
            <person name="Natvig D."/>
            <person name="Lalanne C."/>
            <person name="Gautier V."/>
            <person name="Ament-Velasquez S.L."/>
            <person name="Kruys A."/>
            <person name="Hutchinson M.I."/>
            <person name="Powell A.J."/>
            <person name="Barry K."/>
            <person name="Miller A.N."/>
            <person name="Grigoriev I.V."/>
            <person name="Debuchy R."/>
            <person name="Gladieux P."/>
            <person name="Thoren M.H."/>
            <person name="Johannesson H."/>
        </authorList>
    </citation>
    <scope>NUCLEOTIDE SEQUENCE</scope>
    <source>
        <strain evidence="2">CBS 757.83</strain>
    </source>
</reference>
<keyword evidence="3" id="KW-1185">Reference proteome</keyword>
<dbReference type="Proteomes" id="UP001305647">
    <property type="component" value="Unassembled WGS sequence"/>
</dbReference>